<reference evidence="2" key="3">
    <citation type="submission" date="2010-09" db="EMBL/GenBank/DDBJ databases">
        <title>Annotation of Gaeumannomyces graminis var. tritici R3-111a-1.</title>
        <authorList>
            <consortium name="The Broad Institute Genome Sequencing Platform"/>
            <person name="Ma L.-J."/>
            <person name="Dead R."/>
            <person name="Young S.K."/>
            <person name="Zeng Q."/>
            <person name="Gargeya S."/>
            <person name="Fitzgerald M."/>
            <person name="Haas B."/>
            <person name="Abouelleil A."/>
            <person name="Alvarado L."/>
            <person name="Arachchi H.M."/>
            <person name="Berlin A."/>
            <person name="Brown A."/>
            <person name="Chapman S.B."/>
            <person name="Chen Z."/>
            <person name="Dunbar C."/>
            <person name="Freedman E."/>
            <person name="Gearin G."/>
            <person name="Gellesch M."/>
            <person name="Goldberg J."/>
            <person name="Griggs A."/>
            <person name="Gujja S."/>
            <person name="Heiman D."/>
            <person name="Howarth C."/>
            <person name="Larson L."/>
            <person name="Lui A."/>
            <person name="MacDonald P.J.P."/>
            <person name="Mehta T."/>
            <person name="Montmayeur A."/>
            <person name="Murphy C."/>
            <person name="Neiman D."/>
            <person name="Pearson M."/>
            <person name="Priest M."/>
            <person name="Roberts A."/>
            <person name="Saif S."/>
            <person name="Shea T."/>
            <person name="Shenoy N."/>
            <person name="Sisk P."/>
            <person name="Stolte C."/>
            <person name="Sykes S."/>
            <person name="Yandava C."/>
            <person name="Wortman J."/>
            <person name="Nusbaum C."/>
            <person name="Birren B."/>
        </authorList>
    </citation>
    <scope>NUCLEOTIDE SEQUENCE</scope>
    <source>
        <strain evidence="2">R3-111a-1</strain>
    </source>
</reference>
<reference evidence="4" key="1">
    <citation type="submission" date="2010-07" db="EMBL/GenBank/DDBJ databases">
        <title>The genome sequence of Gaeumannomyces graminis var. tritici strain R3-111a-1.</title>
        <authorList>
            <consortium name="The Broad Institute Genome Sequencing Platform"/>
            <person name="Ma L.-J."/>
            <person name="Dead R."/>
            <person name="Young S."/>
            <person name="Zeng Q."/>
            <person name="Koehrsen M."/>
            <person name="Alvarado L."/>
            <person name="Berlin A."/>
            <person name="Chapman S.B."/>
            <person name="Chen Z."/>
            <person name="Freedman E."/>
            <person name="Gellesch M."/>
            <person name="Goldberg J."/>
            <person name="Griggs A."/>
            <person name="Gujja S."/>
            <person name="Heilman E.R."/>
            <person name="Heiman D."/>
            <person name="Hepburn T."/>
            <person name="Howarth C."/>
            <person name="Jen D."/>
            <person name="Larson L."/>
            <person name="Mehta T."/>
            <person name="Neiman D."/>
            <person name="Pearson M."/>
            <person name="Roberts A."/>
            <person name="Saif S."/>
            <person name="Shea T."/>
            <person name="Shenoy N."/>
            <person name="Sisk P."/>
            <person name="Stolte C."/>
            <person name="Sykes S."/>
            <person name="Walk T."/>
            <person name="White J."/>
            <person name="Yandava C."/>
            <person name="Haas B."/>
            <person name="Nusbaum C."/>
            <person name="Birren B."/>
        </authorList>
    </citation>
    <scope>NUCLEOTIDE SEQUENCE [LARGE SCALE GENOMIC DNA]</scope>
    <source>
        <strain evidence="4">R3-111a-1</strain>
    </source>
</reference>
<dbReference type="GeneID" id="20348529"/>
<organism evidence="2">
    <name type="scientific">Gaeumannomyces tritici (strain R3-111a-1)</name>
    <name type="common">Wheat and barley take-all root rot fungus</name>
    <name type="synonym">Gaeumannomyces graminis var. tritici</name>
    <dbReference type="NCBI Taxonomy" id="644352"/>
    <lineage>
        <taxon>Eukaryota</taxon>
        <taxon>Fungi</taxon>
        <taxon>Dikarya</taxon>
        <taxon>Ascomycota</taxon>
        <taxon>Pezizomycotina</taxon>
        <taxon>Sordariomycetes</taxon>
        <taxon>Sordariomycetidae</taxon>
        <taxon>Magnaporthales</taxon>
        <taxon>Magnaporthaceae</taxon>
        <taxon>Gaeumannomyces</taxon>
    </lineage>
</organism>
<dbReference type="AlphaFoldDB" id="J3P3I5"/>
<feature type="region of interest" description="Disordered" evidence="1">
    <location>
        <begin position="1"/>
        <end position="96"/>
    </location>
</feature>
<dbReference type="EnsemblFungi" id="EJT74227">
    <property type="protein sequence ID" value="EJT74227"/>
    <property type="gene ID" value="GGTG_08071"/>
</dbReference>
<dbReference type="HOGENOM" id="CLU_2359864_0_0_1"/>
<name>J3P3I5_GAET3</name>
<sequence>MEGAGSRHTQAFEQTEGVLKERSQSGYRYNQYRGPAIEQKKSGSSKITIKSRAVTEAGLSRTQSTTRTRTSPSNPGERSSSDLDGSKMLGMLLPTL</sequence>
<dbReference type="RefSeq" id="XP_009224171.1">
    <property type="nucleotide sequence ID" value="XM_009225907.1"/>
</dbReference>
<dbReference type="EMBL" id="GL385398">
    <property type="protein sequence ID" value="EJT74227.1"/>
    <property type="molecule type" value="Genomic_DNA"/>
</dbReference>
<dbReference type="VEuPathDB" id="FungiDB:GGTG_08071"/>
<feature type="compositionally biased region" description="Low complexity" evidence="1">
    <location>
        <begin position="60"/>
        <end position="71"/>
    </location>
</feature>
<reference evidence="2" key="2">
    <citation type="submission" date="2010-07" db="EMBL/GenBank/DDBJ databases">
        <authorList>
            <consortium name="The Broad Institute Genome Sequencing Platform"/>
            <consortium name="Broad Institute Genome Sequencing Center for Infectious Disease"/>
            <person name="Ma L.-J."/>
            <person name="Dead R."/>
            <person name="Young S."/>
            <person name="Zeng Q."/>
            <person name="Koehrsen M."/>
            <person name="Alvarado L."/>
            <person name="Berlin A."/>
            <person name="Chapman S.B."/>
            <person name="Chen Z."/>
            <person name="Freedman E."/>
            <person name="Gellesch M."/>
            <person name="Goldberg J."/>
            <person name="Griggs A."/>
            <person name="Gujja S."/>
            <person name="Heilman E.R."/>
            <person name="Heiman D."/>
            <person name="Hepburn T."/>
            <person name="Howarth C."/>
            <person name="Jen D."/>
            <person name="Larson L."/>
            <person name="Mehta T."/>
            <person name="Neiman D."/>
            <person name="Pearson M."/>
            <person name="Roberts A."/>
            <person name="Saif S."/>
            <person name="Shea T."/>
            <person name="Shenoy N."/>
            <person name="Sisk P."/>
            <person name="Stolte C."/>
            <person name="Sykes S."/>
            <person name="Walk T."/>
            <person name="White J."/>
            <person name="Yandava C."/>
            <person name="Haas B."/>
            <person name="Nusbaum C."/>
            <person name="Birren B."/>
        </authorList>
    </citation>
    <scope>NUCLEOTIDE SEQUENCE</scope>
    <source>
        <strain evidence="2">R3-111a-1</strain>
    </source>
</reference>
<evidence type="ECO:0000313" key="3">
    <source>
        <dbReference type="EnsemblFungi" id="EJT74227"/>
    </source>
</evidence>
<evidence type="ECO:0000313" key="4">
    <source>
        <dbReference type="Proteomes" id="UP000006039"/>
    </source>
</evidence>
<reference evidence="3" key="5">
    <citation type="submission" date="2018-04" db="UniProtKB">
        <authorList>
            <consortium name="EnsemblFungi"/>
        </authorList>
    </citation>
    <scope>IDENTIFICATION</scope>
    <source>
        <strain evidence="3">R3-111a-1</strain>
    </source>
</reference>
<proteinExistence type="predicted"/>
<keyword evidence="4" id="KW-1185">Reference proteome</keyword>
<feature type="compositionally biased region" description="Low complexity" evidence="1">
    <location>
        <begin position="42"/>
        <end position="51"/>
    </location>
</feature>
<evidence type="ECO:0000313" key="2">
    <source>
        <dbReference type="EMBL" id="EJT74227.1"/>
    </source>
</evidence>
<accession>J3P3I5</accession>
<dbReference type="Proteomes" id="UP000006039">
    <property type="component" value="Unassembled WGS sequence"/>
</dbReference>
<gene>
    <name evidence="3" type="primary">20348529</name>
    <name evidence="2" type="ORF">GGTG_08071</name>
</gene>
<protein>
    <submittedName>
        <fullName evidence="2 3">Uncharacterized protein</fullName>
    </submittedName>
</protein>
<reference evidence="3" key="4">
    <citation type="journal article" date="2015" name="G3 (Bethesda)">
        <title>Genome sequences of three phytopathogenic species of the Magnaporthaceae family of fungi.</title>
        <authorList>
            <person name="Okagaki L.H."/>
            <person name="Nunes C.C."/>
            <person name="Sailsbery J."/>
            <person name="Clay B."/>
            <person name="Brown D."/>
            <person name="John T."/>
            <person name="Oh Y."/>
            <person name="Young N."/>
            <person name="Fitzgerald M."/>
            <person name="Haas B.J."/>
            <person name="Zeng Q."/>
            <person name="Young S."/>
            <person name="Adiconis X."/>
            <person name="Fan L."/>
            <person name="Levin J.Z."/>
            <person name="Mitchell T.K."/>
            <person name="Okubara P.A."/>
            <person name="Farman M.L."/>
            <person name="Kohn L.M."/>
            <person name="Birren B."/>
            <person name="Ma L.-J."/>
            <person name="Dean R.A."/>
        </authorList>
    </citation>
    <scope>NUCLEOTIDE SEQUENCE</scope>
    <source>
        <strain evidence="3">R3-111a-1</strain>
    </source>
</reference>
<evidence type="ECO:0000256" key="1">
    <source>
        <dbReference type="SAM" id="MobiDB-lite"/>
    </source>
</evidence>